<evidence type="ECO:0000256" key="6">
    <source>
        <dbReference type="ARBA" id="ARBA00005159"/>
    </source>
</evidence>
<evidence type="ECO:0000256" key="7">
    <source>
        <dbReference type="ARBA" id="ARBA00007490"/>
    </source>
</evidence>
<dbReference type="Proteomes" id="UP000198854">
    <property type="component" value="Unassembled WGS sequence"/>
</dbReference>
<dbReference type="InterPro" id="IPR003203">
    <property type="entry name" value="CobU/CobP"/>
</dbReference>
<comment type="function">
    <text evidence="4 14">Catalyzes ATP-dependent phosphorylation of adenosylcobinamide and addition of GMP to adenosylcobinamide phosphate.</text>
</comment>
<reference evidence="17 18" key="1">
    <citation type="submission" date="2016-10" db="EMBL/GenBank/DDBJ databases">
        <authorList>
            <person name="de Groot N.N."/>
        </authorList>
    </citation>
    <scope>NUCLEOTIDE SEQUENCE [LARGE SCALE GENOMIC DNA]</scope>
    <source>
        <strain evidence="17 18">CGMCC 1.10228</strain>
    </source>
</reference>
<dbReference type="CDD" id="cd00544">
    <property type="entry name" value="CobU"/>
    <property type="match status" value="1"/>
</dbReference>
<feature type="active site" description="GMP-histidine intermediate" evidence="15">
    <location>
        <position position="55"/>
    </location>
</feature>
<comment type="catalytic activity">
    <reaction evidence="3">
        <text>adenosylcob(III)inamide + GTP = adenosylcob(III)inamide phosphate + GDP + H(+)</text>
        <dbReference type="Rhea" id="RHEA:15765"/>
        <dbReference type="ChEBI" id="CHEBI:2480"/>
        <dbReference type="ChEBI" id="CHEBI:15378"/>
        <dbReference type="ChEBI" id="CHEBI:37565"/>
        <dbReference type="ChEBI" id="CHEBI:58189"/>
        <dbReference type="ChEBI" id="CHEBI:58502"/>
        <dbReference type="EC" id="2.7.1.156"/>
    </reaction>
</comment>
<accession>A0A1G7YAI5</accession>
<comment type="pathway">
    <text evidence="6 14">Cofactor biosynthesis; adenosylcobalamin biosynthesis; adenosylcobalamin from cob(II)yrinate a,c-diamide: step 5/7.</text>
</comment>
<keyword evidence="18" id="KW-1185">Reference proteome</keyword>
<dbReference type="RefSeq" id="WP_093270600.1">
    <property type="nucleotide sequence ID" value="NZ_FNDD01000005.1"/>
</dbReference>
<protein>
    <recommendedName>
        <fullName evidence="14">Bifunctional adenosylcobalamin biosynthesis protein</fullName>
        <ecNumber evidence="14">2.7.1.156</ecNumber>
        <ecNumber evidence="14">2.7.7.62</ecNumber>
    </recommendedName>
</protein>
<keyword evidence="10 14" id="KW-0547">Nucleotide-binding</keyword>
<dbReference type="InterPro" id="IPR027417">
    <property type="entry name" value="P-loop_NTPase"/>
</dbReference>
<evidence type="ECO:0000256" key="16">
    <source>
        <dbReference type="PIRSR" id="PIRSR006135-2"/>
    </source>
</evidence>
<dbReference type="GO" id="GO:0043752">
    <property type="term" value="F:adenosylcobinamide kinase activity"/>
    <property type="evidence" value="ECO:0007669"/>
    <property type="project" value="UniProtKB-EC"/>
</dbReference>
<keyword evidence="9 14" id="KW-0808">Transferase</keyword>
<dbReference type="PIRSF" id="PIRSF006135">
    <property type="entry name" value="CobU"/>
    <property type="match status" value="1"/>
</dbReference>
<dbReference type="SUPFAM" id="SSF52540">
    <property type="entry name" value="P-loop containing nucleoside triphosphate hydrolases"/>
    <property type="match status" value="1"/>
</dbReference>
<dbReference type="OrthoDB" id="9788370at2"/>
<proteinExistence type="inferred from homology"/>
<evidence type="ECO:0000256" key="12">
    <source>
        <dbReference type="ARBA" id="ARBA00022840"/>
    </source>
</evidence>
<keyword evidence="8 14" id="KW-0169">Cobalamin biosynthesis</keyword>
<dbReference type="GO" id="GO:0009236">
    <property type="term" value="P:cobalamin biosynthetic process"/>
    <property type="evidence" value="ECO:0007669"/>
    <property type="project" value="UniProtKB-UniRule"/>
</dbReference>
<dbReference type="EC" id="2.7.1.156" evidence="14"/>
<sequence>MTVELFLGGARSGKSSYAEQAALSYLAEQGRAARLHYIATAIAFDDEMRKRIAHHQSRRGAEWHNHECPVALAQKVAQLEAHDIVLIDCLTLWINNVIYNDGNTATPTEIRQQVEDLVEVLDACAATILCVSNEVGLGIVPLGEVSRLYVDHAGWMNQAIAKVASRVTFMAAGLPLILKDSQVDSTTSKGTCSER</sequence>
<evidence type="ECO:0000256" key="11">
    <source>
        <dbReference type="ARBA" id="ARBA00022777"/>
    </source>
</evidence>
<keyword evidence="17" id="KW-0548">Nucleotidyltransferase</keyword>
<evidence type="ECO:0000256" key="9">
    <source>
        <dbReference type="ARBA" id="ARBA00022679"/>
    </source>
</evidence>
<comment type="catalytic activity">
    <reaction evidence="1 14">
        <text>adenosylcob(III)inamide + ATP = adenosylcob(III)inamide phosphate + ADP + H(+)</text>
        <dbReference type="Rhea" id="RHEA:15769"/>
        <dbReference type="ChEBI" id="CHEBI:2480"/>
        <dbReference type="ChEBI" id="CHEBI:15378"/>
        <dbReference type="ChEBI" id="CHEBI:30616"/>
        <dbReference type="ChEBI" id="CHEBI:58502"/>
        <dbReference type="ChEBI" id="CHEBI:456216"/>
        <dbReference type="EC" id="2.7.1.156"/>
    </reaction>
</comment>
<organism evidence="17 18">
    <name type="scientific">Vibrio xiamenensis</name>
    <dbReference type="NCBI Taxonomy" id="861298"/>
    <lineage>
        <taxon>Bacteria</taxon>
        <taxon>Pseudomonadati</taxon>
        <taxon>Pseudomonadota</taxon>
        <taxon>Gammaproteobacteria</taxon>
        <taxon>Vibrionales</taxon>
        <taxon>Vibrionaceae</taxon>
        <taxon>Vibrio</taxon>
    </lineage>
</organism>
<feature type="binding site" evidence="16">
    <location>
        <begin position="39"/>
        <end position="41"/>
    </location>
    <ligand>
        <name>GTP</name>
        <dbReference type="ChEBI" id="CHEBI:37565"/>
    </ligand>
</feature>
<dbReference type="Gene3D" id="3.40.50.300">
    <property type="entry name" value="P-loop containing nucleotide triphosphate hydrolases"/>
    <property type="match status" value="1"/>
</dbReference>
<dbReference type="GO" id="GO:0005525">
    <property type="term" value="F:GTP binding"/>
    <property type="evidence" value="ECO:0007669"/>
    <property type="project" value="UniProtKB-UniRule"/>
</dbReference>
<dbReference type="EC" id="2.7.7.62" evidence="14"/>
<evidence type="ECO:0000256" key="15">
    <source>
        <dbReference type="PIRSR" id="PIRSR006135-1"/>
    </source>
</evidence>
<keyword evidence="12 14" id="KW-0067">ATP-binding</keyword>
<comment type="similarity">
    <text evidence="7 14">Belongs to the CobU/CobP family.</text>
</comment>
<keyword evidence="11 14" id="KW-0418">Kinase</keyword>
<evidence type="ECO:0000256" key="14">
    <source>
        <dbReference type="PIRNR" id="PIRNR006135"/>
    </source>
</evidence>
<evidence type="ECO:0000256" key="4">
    <source>
        <dbReference type="ARBA" id="ARBA00003889"/>
    </source>
</evidence>
<feature type="binding site" evidence="16">
    <location>
        <position position="88"/>
    </location>
    <ligand>
        <name>GTP</name>
        <dbReference type="ChEBI" id="CHEBI:37565"/>
    </ligand>
</feature>
<dbReference type="GO" id="GO:0008820">
    <property type="term" value="F:cobinamide phosphate guanylyltransferase activity"/>
    <property type="evidence" value="ECO:0007669"/>
    <property type="project" value="UniProtKB-UniRule"/>
</dbReference>
<dbReference type="AlphaFoldDB" id="A0A1G7YAI5"/>
<evidence type="ECO:0000256" key="2">
    <source>
        <dbReference type="ARBA" id="ARBA00000711"/>
    </source>
</evidence>
<evidence type="ECO:0000313" key="18">
    <source>
        <dbReference type="Proteomes" id="UP000198854"/>
    </source>
</evidence>
<dbReference type="EMBL" id="FNDD01000005">
    <property type="protein sequence ID" value="SDG93346.1"/>
    <property type="molecule type" value="Genomic_DNA"/>
</dbReference>
<comment type="catalytic activity">
    <reaction evidence="2 14">
        <text>adenosylcob(III)inamide phosphate + GTP + H(+) = adenosylcob(III)inamide-GDP + diphosphate</text>
        <dbReference type="Rhea" id="RHEA:22712"/>
        <dbReference type="ChEBI" id="CHEBI:15378"/>
        <dbReference type="ChEBI" id="CHEBI:33019"/>
        <dbReference type="ChEBI" id="CHEBI:37565"/>
        <dbReference type="ChEBI" id="CHEBI:58502"/>
        <dbReference type="ChEBI" id="CHEBI:60487"/>
        <dbReference type="EC" id="2.7.7.62"/>
    </reaction>
</comment>
<dbReference type="PANTHER" id="PTHR34848:SF1">
    <property type="entry name" value="BIFUNCTIONAL ADENOSYLCOBALAMIN BIOSYNTHESIS PROTEIN COBU"/>
    <property type="match status" value="1"/>
</dbReference>
<dbReference type="GO" id="GO:0005524">
    <property type="term" value="F:ATP binding"/>
    <property type="evidence" value="ECO:0007669"/>
    <property type="project" value="UniProtKB-UniRule"/>
</dbReference>
<keyword evidence="13 14" id="KW-0342">GTP-binding</keyword>
<evidence type="ECO:0000256" key="13">
    <source>
        <dbReference type="ARBA" id="ARBA00023134"/>
    </source>
</evidence>
<evidence type="ECO:0000256" key="1">
    <source>
        <dbReference type="ARBA" id="ARBA00000312"/>
    </source>
</evidence>
<name>A0A1G7YAI5_9VIBR</name>
<feature type="binding site" evidence="16">
    <location>
        <begin position="8"/>
        <end position="15"/>
    </location>
    <ligand>
        <name>GTP</name>
        <dbReference type="ChEBI" id="CHEBI:37565"/>
    </ligand>
</feature>
<gene>
    <name evidence="17" type="ORF">SAMN04488136_1058</name>
</gene>
<evidence type="ECO:0000256" key="5">
    <source>
        <dbReference type="ARBA" id="ARBA00004692"/>
    </source>
</evidence>
<dbReference type="UniPathway" id="UPA00148">
    <property type="reaction ID" value="UER00236"/>
</dbReference>
<dbReference type="PANTHER" id="PTHR34848">
    <property type="match status" value="1"/>
</dbReference>
<dbReference type="NCBIfam" id="NF004469">
    <property type="entry name" value="PRK05800.1"/>
    <property type="match status" value="1"/>
</dbReference>
<evidence type="ECO:0000313" key="17">
    <source>
        <dbReference type="EMBL" id="SDG93346.1"/>
    </source>
</evidence>
<evidence type="ECO:0000256" key="10">
    <source>
        <dbReference type="ARBA" id="ARBA00022741"/>
    </source>
</evidence>
<feature type="binding site" evidence="16">
    <location>
        <position position="67"/>
    </location>
    <ligand>
        <name>GTP</name>
        <dbReference type="ChEBI" id="CHEBI:37565"/>
    </ligand>
</feature>
<evidence type="ECO:0000256" key="8">
    <source>
        <dbReference type="ARBA" id="ARBA00022573"/>
    </source>
</evidence>
<dbReference type="Pfam" id="PF02283">
    <property type="entry name" value="CobU"/>
    <property type="match status" value="1"/>
</dbReference>
<evidence type="ECO:0000256" key="3">
    <source>
        <dbReference type="ARBA" id="ARBA00001522"/>
    </source>
</evidence>
<dbReference type="STRING" id="861298.SAMN04488136_1058"/>
<comment type="pathway">
    <text evidence="5 14">Cofactor biosynthesis; adenosylcobalamin biosynthesis; adenosylcobalamin from cob(II)yrinate a,c-diamide: step 6/7.</text>
</comment>